<feature type="compositionally biased region" description="Basic residues" evidence="1">
    <location>
        <begin position="23"/>
        <end position="39"/>
    </location>
</feature>
<feature type="compositionally biased region" description="Low complexity" evidence="1">
    <location>
        <begin position="1"/>
        <end position="22"/>
    </location>
</feature>
<evidence type="ECO:0000313" key="2">
    <source>
        <dbReference type="EMBL" id="MBK1668114.1"/>
    </source>
</evidence>
<evidence type="ECO:0000256" key="1">
    <source>
        <dbReference type="SAM" id="MobiDB-lite"/>
    </source>
</evidence>
<name>A0ABS1DD22_9PROT</name>
<dbReference type="Proteomes" id="UP001296873">
    <property type="component" value="Unassembled WGS sequence"/>
</dbReference>
<organism evidence="2 3">
    <name type="scientific">Rhodovibrio sodomensis</name>
    <dbReference type="NCBI Taxonomy" id="1088"/>
    <lineage>
        <taxon>Bacteria</taxon>
        <taxon>Pseudomonadati</taxon>
        <taxon>Pseudomonadota</taxon>
        <taxon>Alphaproteobacteria</taxon>
        <taxon>Rhodospirillales</taxon>
        <taxon>Rhodovibrionaceae</taxon>
        <taxon>Rhodovibrio</taxon>
    </lineage>
</organism>
<comment type="caution">
    <text evidence="2">The sequence shown here is derived from an EMBL/GenBank/DDBJ whole genome shotgun (WGS) entry which is preliminary data.</text>
</comment>
<dbReference type="InterPro" id="IPR026350">
    <property type="entry name" value="GxxExxY"/>
</dbReference>
<feature type="region of interest" description="Disordered" evidence="1">
    <location>
        <begin position="1"/>
        <end position="42"/>
    </location>
</feature>
<dbReference type="EMBL" id="NRRL01000017">
    <property type="protein sequence ID" value="MBK1668114.1"/>
    <property type="molecule type" value="Genomic_DNA"/>
</dbReference>
<gene>
    <name evidence="2" type="ORF">CKO28_08705</name>
</gene>
<proteinExistence type="predicted"/>
<protein>
    <recommendedName>
        <fullName evidence="4">GxxExxY protein</fullName>
    </recommendedName>
</protein>
<evidence type="ECO:0000313" key="3">
    <source>
        <dbReference type="Proteomes" id="UP001296873"/>
    </source>
</evidence>
<reference evidence="2 3" key="1">
    <citation type="journal article" date="2020" name="Microorganisms">
        <title>Osmotic Adaptation and Compatible Solute Biosynthesis of Phototrophic Bacteria as Revealed from Genome Analyses.</title>
        <authorList>
            <person name="Imhoff J.F."/>
            <person name="Rahn T."/>
            <person name="Kunzel S."/>
            <person name="Keller A."/>
            <person name="Neulinger S.C."/>
        </authorList>
    </citation>
    <scope>NUCLEOTIDE SEQUENCE [LARGE SCALE GENOMIC DNA]</scope>
    <source>
        <strain evidence="2 3">DSM 9895</strain>
    </source>
</reference>
<evidence type="ECO:0008006" key="4">
    <source>
        <dbReference type="Google" id="ProtNLM"/>
    </source>
</evidence>
<sequence length="182" mass="19843">MAARPTSNSASPTSNNSSAGGKRQAHHRGHGGHRKRPKRGICTPCSNARGGCGLTNSGDLPSSDLSYRVLGAAFEVHRALGPGLLERIYEACLYHELIKRGVEVERQATLPIVYNGMVIDDGLRLDLVVEAQLILEIKAVETVLPIHRAQILTYLRLSGYRLGLLIKFNVERLTAGIQRVVL</sequence>
<dbReference type="NCBIfam" id="TIGR04256">
    <property type="entry name" value="GxxExxY"/>
    <property type="match status" value="1"/>
</dbReference>
<dbReference type="Pfam" id="PF13366">
    <property type="entry name" value="PDDEXK_3"/>
    <property type="match status" value="1"/>
</dbReference>
<accession>A0ABS1DD22</accession>
<keyword evidence="3" id="KW-1185">Reference proteome</keyword>